<proteinExistence type="inferred from homology"/>
<reference evidence="3 4" key="1">
    <citation type="submission" date="2019-05" db="EMBL/GenBank/DDBJ databases">
        <authorList>
            <person name="Schori C."/>
            <person name="Ahrens C."/>
        </authorList>
    </citation>
    <scope>NUCLEOTIDE SEQUENCE [LARGE SCALE GENOMIC DNA]</scope>
    <source>
        <strain evidence="3 4">DSM 10702</strain>
    </source>
</reference>
<dbReference type="Gene3D" id="3.40.50.720">
    <property type="entry name" value="NAD(P)-binding Rossmann-like Domain"/>
    <property type="match status" value="1"/>
</dbReference>
<dbReference type="GO" id="GO:0016491">
    <property type="term" value="F:oxidoreductase activity"/>
    <property type="evidence" value="ECO:0007669"/>
    <property type="project" value="UniProtKB-KW"/>
</dbReference>
<evidence type="ECO:0000256" key="2">
    <source>
        <dbReference type="ARBA" id="ARBA00023002"/>
    </source>
</evidence>
<dbReference type="NCBIfam" id="NF005559">
    <property type="entry name" value="PRK07231.1"/>
    <property type="match status" value="1"/>
</dbReference>
<dbReference type="FunFam" id="3.40.50.720:FF:000084">
    <property type="entry name" value="Short-chain dehydrogenase reductase"/>
    <property type="match status" value="1"/>
</dbReference>
<dbReference type="InterPro" id="IPR036291">
    <property type="entry name" value="NAD(P)-bd_dom_sf"/>
</dbReference>
<dbReference type="CDD" id="cd05233">
    <property type="entry name" value="SDR_c"/>
    <property type="match status" value="1"/>
</dbReference>
<dbReference type="Pfam" id="PF13561">
    <property type="entry name" value="adh_short_C2"/>
    <property type="match status" value="1"/>
</dbReference>
<dbReference type="AlphaFoldDB" id="A0AAP9RFM4"/>
<evidence type="ECO:0000313" key="3">
    <source>
        <dbReference type="EMBL" id="QMW90741.1"/>
    </source>
</evidence>
<dbReference type="Proteomes" id="UP000515243">
    <property type="component" value="Chromosome 1"/>
</dbReference>
<evidence type="ECO:0000256" key="1">
    <source>
        <dbReference type="ARBA" id="ARBA00006484"/>
    </source>
</evidence>
<dbReference type="GeneID" id="92943929"/>
<accession>A0AAP9RFM4</accession>
<dbReference type="PRINTS" id="PR00080">
    <property type="entry name" value="SDRFAMILY"/>
</dbReference>
<dbReference type="InterPro" id="IPR002347">
    <property type="entry name" value="SDR_fam"/>
</dbReference>
<keyword evidence="2" id="KW-0560">Oxidoreductase</keyword>
<sequence>MRKERYGYMNIIKDRFLNKVMIITGAAGGIGKEIALRSAKEGAKLVLADMKEEMSRETLNEIKEITTNVEFLIVDLAKAENCKKVVDTAIKKFGGIDILINNAGITGTPAPVHEMTEEMFRRVFDCNVMSVFHMSHFAINEMINKNCGGAIVNVSSVAGLIGFPGHSAYVTSKHGLNGLTRNMALDYAKNGIRVNAVNPGTTDTPMYHEALEFLKNKREKAAKEGVKAESNIVSGKTVSPQNRVATAQEVANVCLFLASEEASNVTGIFMPVDGGFTAY</sequence>
<name>A0AAP9RFM4_CLOBU</name>
<dbReference type="PROSITE" id="PS00061">
    <property type="entry name" value="ADH_SHORT"/>
    <property type="match status" value="1"/>
</dbReference>
<evidence type="ECO:0000313" key="4">
    <source>
        <dbReference type="Proteomes" id="UP000515243"/>
    </source>
</evidence>
<dbReference type="PANTHER" id="PTHR24321">
    <property type="entry name" value="DEHYDROGENASES, SHORT CHAIN"/>
    <property type="match status" value="1"/>
</dbReference>
<dbReference type="InterPro" id="IPR020904">
    <property type="entry name" value="Sc_DH/Rdtase_CS"/>
</dbReference>
<dbReference type="GO" id="GO:0008206">
    <property type="term" value="P:bile acid metabolic process"/>
    <property type="evidence" value="ECO:0007669"/>
    <property type="project" value="UniProtKB-ARBA"/>
</dbReference>
<dbReference type="SUPFAM" id="SSF51735">
    <property type="entry name" value="NAD(P)-binding Rossmann-fold domains"/>
    <property type="match status" value="1"/>
</dbReference>
<organism evidence="3 4">
    <name type="scientific">Clostridium butyricum</name>
    <dbReference type="NCBI Taxonomy" id="1492"/>
    <lineage>
        <taxon>Bacteria</taxon>
        <taxon>Bacillati</taxon>
        <taxon>Bacillota</taxon>
        <taxon>Clostridia</taxon>
        <taxon>Eubacteriales</taxon>
        <taxon>Clostridiaceae</taxon>
        <taxon>Clostridium</taxon>
    </lineage>
</organism>
<dbReference type="RefSeq" id="WP_003406885.1">
    <property type="nucleotide sequence ID" value="NZ_AP019716.1"/>
</dbReference>
<comment type="similarity">
    <text evidence="1">Belongs to the short-chain dehydrogenases/reductases (SDR) family.</text>
</comment>
<gene>
    <name evidence="3" type="ORF">FF104_07140</name>
</gene>
<dbReference type="PANTHER" id="PTHR24321:SF8">
    <property type="entry name" value="ESTRADIOL 17-BETA-DEHYDROGENASE 8-RELATED"/>
    <property type="match status" value="1"/>
</dbReference>
<dbReference type="PRINTS" id="PR00081">
    <property type="entry name" value="GDHRDH"/>
</dbReference>
<dbReference type="EMBL" id="CP040626">
    <property type="protein sequence ID" value="QMW90741.1"/>
    <property type="molecule type" value="Genomic_DNA"/>
</dbReference>
<protein>
    <submittedName>
        <fullName evidence="3">SDR family oxidoreductase</fullName>
    </submittedName>
</protein>